<gene>
    <name evidence="1" type="ORF">PRI8871_02895</name>
</gene>
<proteinExistence type="predicted"/>
<accession>A0A2R8AYJ6</accession>
<reference evidence="2" key="1">
    <citation type="submission" date="2018-03" db="EMBL/GenBank/DDBJ databases">
        <authorList>
            <person name="Rodrigo-Torres L."/>
            <person name="Arahal R. D."/>
            <person name="Lucena T."/>
        </authorList>
    </citation>
    <scope>NUCLEOTIDE SEQUENCE [LARGE SCALE GENOMIC DNA]</scope>
    <source>
        <strain evidence="2">CECT 8871</strain>
    </source>
</reference>
<sequence>MKSKSSWSTFVAFVSLVVLAVTSFGFAAGYLLMKEALVWTFSAVCLWPVFALKLPK</sequence>
<dbReference type="AlphaFoldDB" id="A0A2R8AYJ6"/>
<keyword evidence="2" id="KW-1185">Reference proteome</keyword>
<name>A0A2R8AYJ6_9RHOB</name>
<evidence type="ECO:0000313" key="1">
    <source>
        <dbReference type="EMBL" id="SPF81078.1"/>
    </source>
</evidence>
<organism evidence="1 2">
    <name type="scientific">Pseudoprimorskyibacter insulae</name>
    <dbReference type="NCBI Taxonomy" id="1695997"/>
    <lineage>
        <taxon>Bacteria</taxon>
        <taxon>Pseudomonadati</taxon>
        <taxon>Pseudomonadota</taxon>
        <taxon>Alphaproteobacteria</taxon>
        <taxon>Rhodobacterales</taxon>
        <taxon>Paracoccaceae</taxon>
        <taxon>Pseudoprimorskyibacter</taxon>
    </lineage>
</organism>
<evidence type="ECO:0000313" key="2">
    <source>
        <dbReference type="Proteomes" id="UP000244904"/>
    </source>
</evidence>
<dbReference type="RefSeq" id="WP_181389476.1">
    <property type="nucleotide sequence ID" value="NZ_OMOJ01000006.1"/>
</dbReference>
<dbReference type="EMBL" id="OMOJ01000006">
    <property type="protein sequence ID" value="SPF81078.1"/>
    <property type="molecule type" value="Genomic_DNA"/>
</dbReference>
<dbReference type="Proteomes" id="UP000244904">
    <property type="component" value="Unassembled WGS sequence"/>
</dbReference>
<protein>
    <submittedName>
        <fullName evidence="1">Uncharacterized protein</fullName>
    </submittedName>
</protein>